<keyword evidence="3" id="KW-0378">Hydrolase</keyword>
<comment type="caution">
    <text evidence="5">The sequence shown here is derived from an EMBL/GenBank/DDBJ whole genome shotgun (WGS) entry which is preliminary data.</text>
</comment>
<dbReference type="GO" id="GO:0005886">
    <property type="term" value="C:plasma membrane"/>
    <property type="evidence" value="ECO:0007669"/>
    <property type="project" value="UniProtKB-SubCell"/>
</dbReference>
<accession>A0A1V4DJZ7</accession>
<dbReference type="PRINTS" id="PR00727">
    <property type="entry name" value="LEADERPTASE"/>
</dbReference>
<dbReference type="Proteomes" id="UP000189970">
    <property type="component" value="Unassembled WGS sequence"/>
</dbReference>
<evidence type="ECO:0000259" key="4">
    <source>
        <dbReference type="Pfam" id="PF10502"/>
    </source>
</evidence>
<comment type="subcellular location">
    <subcellularLocation>
        <location evidence="1">Cell membrane</location>
        <topology evidence="1">Single-pass type II membrane protein</topology>
    </subcellularLocation>
    <subcellularLocation>
        <location evidence="3">Membrane</location>
        <topology evidence="3">Single-pass type II membrane protein</topology>
    </subcellularLocation>
</comment>
<dbReference type="PANTHER" id="PTHR43390">
    <property type="entry name" value="SIGNAL PEPTIDASE I"/>
    <property type="match status" value="1"/>
</dbReference>
<dbReference type="AlphaFoldDB" id="A0A1V4DJZ7"/>
<name>A0A1V4DJZ7_9ENTE</name>
<keyword evidence="6" id="KW-1185">Reference proteome</keyword>
<evidence type="ECO:0000313" key="6">
    <source>
        <dbReference type="Proteomes" id="UP000189970"/>
    </source>
</evidence>
<dbReference type="PANTHER" id="PTHR43390:SF1">
    <property type="entry name" value="CHLOROPLAST PROCESSING PEPTIDASE"/>
    <property type="match status" value="1"/>
</dbReference>
<keyword evidence="3" id="KW-0645">Protease</keyword>
<proteinExistence type="inferred from homology"/>
<dbReference type="InterPro" id="IPR000223">
    <property type="entry name" value="Pept_S26A_signal_pept_1"/>
</dbReference>
<protein>
    <recommendedName>
        <fullName evidence="3">Signal peptidase I</fullName>
        <ecNumber evidence="3">3.4.21.89</ecNumber>
    </recommendedName>
</protein>
<dbReference type="GO" id="GO:0004252">
    <property type="term" value="F:serine-type endopeptidase activity"/>
    <property type="evidence" value="ECO:0007669"/>
    <property type="project" value="InterPro"/>
</dbReference>
<evidence type="ECO:0000256" key="1">
    <source>
        <dbReference type="ARBA" id="ARBA00004401"/>
    </source>
</evidence>
<evidence type="ECO:0000313" key="5">
    <source>
        <dbReference type="EMBL" id="OPF88904.1"/>
    </source>
</evidence>
<dbReference type="SUPFAM" id="SSF51306">
    <property type="entry name" value="LexA/Signal peptidase"/>
    <property type="match status" value="1"/>
</dbReference>
<dbReference type="InterPro" id="IPR036286">
    <property type="entry name" value="LexA/Signal_pep-like_sf"/>
</dbReference>
<dbReference type="EMBL" id="MVAB01000001">
    <property type="protein sequence ID" value="OPF88904.1"/>
    <property type="molecule type" value="Genomic_DNA"/>
</dbReference>
<dbReference type="Gene3D" id="2.10.109.10">
    <property type="entry name" value="Umud Fragment, subunit A"/>
    <property type="match status" value="1"/>
</dbReference>
<evidence type="ECO:0000256" key="2">
    <source>
        <dbReference type="ARBA" id="ARBA00009370"/>
    </source>
</evidence>
<evidence type="ECO:0000256" key="3">
    <source>
        <dbReference type="RuleBase" id="RU362042"/>
    </source>
</evidence>
<organism evidence="5 6">
    <name type="scientific">Vagococcus martis</name>
    <dbReference type="NCBI Taxonomy" id="1768210"/>
    <lineage>
        <taxon>Bacteria</taxon>
        <taxon>Bacillati</taxon>
        <taxon>Bacillota</taxon>
        <taxon>Bacilli</taxon>
        <taxon>Lactobacillales</taxon>
        <taxon>Enterococcaceae</taxon>
        <taxon>Vagococcus</taxon>
    </lineage>
</organism>
<dbReference type="GO" id="GO:0006465">
    <property type="term" value="P:signal peptide processing"/>
    <property type="evidence" value="ECO:0007669"/>
    <property type="project" value="InterPro"/>
</dbReference>
<dbReference type="CDD" id="cd06530">
    <property type="entry name" value="S26_SPase_I"/>
    <property type="match status" value="1"/>
</dbReference>
<gene>
    <name evidence="5" type="ORF">BW731_07605</name>
</gene>
<comment type="similarity">
    <text evidence="2 3">Belongs to the peptidase S26 family.</text>
</comment>
<dbReference type="InterPro" id="IPR019533">
    <property type="entry name" value="Peptidase_S26"/>
</dbReference>
<sequence length="161" mass="18832">MSIAFITVIVSFQFFFSIGYMDGYSMTPNIRNNDILIIDKHASIKRFDLIYFRNPNRPNEYLVRRVIGMPTDKIKYKDDELYVNNVNINEPYLNNKKKMMEPMILTEDFSLQEVVGKDEVPSDYYFVLGDNRNSTVDSRDFGFIPRDSVKGKISSKLSIRN</sequence>
<dbReference type="GO" id="GO:0009003">
    <property type="term" value="F:signal peptidase activity"/>
    <property type="evidence" value="ECO:0007669"/>
    <property type="project" value="UniProtKB-EC"/>
</dbReference>
<dbReference type="NCBIfam" id="TIGR02227">
    <property type="entry name" value="sigpep_I_bact"/>
    <property type="match status" value="1"/>
</dbReference>
<feature type="domain" description="Peptidase S26" evidence="4">
    <location>
        <begin position="3"/>
        <end position="154"/>
    </location>
</feature>
<reference evidence="5 6" key="1">
    <citation type="submission" date="2017-02" db="EMBL/GenBank/DDBJ databases">
        <title>Vagococcus cremeus sp. nov., isolated from the small intestine of a marten, Martes flavigula.</title>
        <authorList>
            <person name="Tak E.J."/>
            <person name="Bae J.-W."/>
        </authorList>
    </citation>
    <scope>NUCLEOTIDE SEQUENCE [LARGE SCALE GENOMIC DNA]</scope>
    <source>
        <strain evidence="5 6">D7T301</strain>
    </source>
</reference>
<comment type="catalytic activity">
    <reaction evidence="3">
        <text>Cleavage of hydrophobic, N-terminal signal or leader sequences from secreted and periplasmic proteins.</text>
        <dbReference type="EC" id="3.4.21.89"/>
    </reaction>
</comment>
<dbReference type="Pfam" id="PF10502">
    <property type="entry name" value="Peptidase_S26"/>
    <property type="match status" value="1"/>
</dbReference>
<dbReference type="EC" id="3.4.21.89" evidence="3"/>